<dbReference type="Proteomes" id="UP000053477">
    <property type="component" value="Unassembled WGS sequence"/>
</dbReference>
<name>A0A0H2S4Y2_9AGAM</name>
<dbReference type="OrthoDB" id="301415at2759"/>
<reference evidence="1 2" key="1">
    <citation type="submission" date="2015-04" db="EMBL/GenBank/DDBJ databases">
        <title>Complete genome sequence of Schizopora paradoxa KUC8140, a cosmopolitan wood degrader in East Asia.</title>
        <authorList>
            <consortium name="DOE Joint Genome Institute"/>
            <person name="Min B."/>
            <person name="Park H."/>
            <person name="Jang Y."/>
            <person name="Kim J.-J."/>
            <person name="Kim K.H."/>
            <person name="Pangilinan J."/>
            <person name="Lipzen A."/>
            <person name="Riley R."/>
            <person name="Grigoriev I.V."/>
            <person name="Spatafora J.W."/>
            <person name="Choi I.-G."/>
        </authorList>
    </citation>
    <scope>NUCLEOTIDE SEQUENCE [LARGE SCALE GENOMIC DNA]</scope>
    <source>
        <strain evidence="1 2">KUC8140</strain>
    </source>
</reference>
<dbReference type="AlphaFoldDB" id="A0A0H2S4Y2"/>
<gene>
    <name evidence="1" type="ORF">SCHPADRAFT_830207</name>
</gene>
<accession>A0A0H2S4Y2</accession>
<evidence type="ECO:0000313" key="2">
    <source>
        <dbReference type="Proteomes" id="UP000053477"/>
    </source>
</evidence>
<proteinExistence type="predicted"/>
<dbReference type="EMBL" id="KQ085988">
    <property type="protein sequence ID" value="KLO11956.1"/>
    <property type="molecule type" value="Genomic_DNA"/>
</dbReference>
<dbReference type="STRING" id="27342.A0A0H2S4Y2"/>
<keyword evidence="2" id="KW-1185">Reference proteome</keyword>
<protein>
    <recommendedName>
        <fullName evidence="3">Alpha-type protein kinase domain-containing protein</fullName>
    </recommendedName>
</protein>
<evidence type="ECO:0000313" key="1">
    <source>
        <dbReference type="EMBL" id="KLO11956.1"/>
    </source>
</evidence>
<sequence>MAAPRTSTQETSAVADCKPLTGREQLAHLADDITCHMWASAFFNAVSGFITEFITRNGEPPFIIPQFEYVSAALALETIVNASQQKKVTAWLLERRITEAEEGHWRKYINNDSPVPLPTRDKEDKTRAEFLAFTQHLQYKMTKKLTLLSDPQLITAP</sequence>
<dbReference type="InParanoid" id="A0A0H2S4Y2"/>
<organism evidence="1 2">
    <name type="scientific">Schizopora paradoxa</name>
    <dbReference type="NCBI Taxonomy" id="27342"/>
    <lineage>
        <taxon>Eukaryota</taxon>
        <taxon>Fungi</taxon>
        <taxon>Dikarya</taxon>
        <taxon>Basidiomycota</taxon>
        <taxon>Agaricomycotina</taxon>
        <taxon>Agaricomycetes</taxon>
        <taxon>Hymenochaetales</taxon>
        <taxon>Schizoporaceae</taxon>
        <taxon>Schizopora</taxon>
    </lineage>
</organism>
<evidence type="ECO:0008006" key="3">
    <source>
        <dbReference type="Google" id="ProtNLM"/>
    </source>
</evidence>